<dbReference type="InterPro" id="IPR000073">
    <property type="entry name" value="AB_hydrolase_1"/>
</dbReference>
<dbReference type="PANTHER" id="PTHR43433:SF5">
    <property type="entry name" value="AB HYDROLASE-1 DOMAIN-CONTAINING PROTEIN"/>
    <property type="match status" value="1"/>
</dbReference>
<keyword evidence="3" id="KW-1185">Reference proteome</keyword>
<dbReference type="GO" id="GO:0004806">
    <property type="term" value="F:triacylglycerol lipase activity"/>
    <property type="evidence" value="ECO:0007669"/>
    <property type="project" value="TreeGrafter"/>
</dbReference>
<dbReference type="OrthoDB" id="408373at2759"/>
<dbReference type="EMBL" id="CAOQHR010000005">
    <property type="protein sequence ID" value="CAI6334347.1"/>
    <property type="molecule type" value="Genomic_DNA"/>
</dbReference>
<dbReference type="SUPFAM" id="SSF53474">
    <property type="entry name" value="alpha/beta-Hydrolases"/>
    <property type="match status" value="1"/>
</dbReference>
<evidence type="ECO:0000259" key="1">
    <source>
        <dbReference type="Pfam" id="PF00561"/>
    </source>
</evidence>
<sequence>MPFLKVPNARLYYELFPNTPAPQLPLLVLIHGGNGNLDYFRPIAQILEKHFRVCIYDRRGFSRSALTGPQDYSTGAARLATDADDTRALIEHLNKHTADKENAQPVQSATVLGNSSGAIVAIQVLVRHHDVVTALVAHEPPVTTLLPNREHWAARQQAVYELYRRQGHVAAMGEFYKIVHAEGDPGFVPDVSEDPYLAGNVMYWFEREMLGYVHSEFDFDALEKVKGKLVLVNGKGTHVETPQYLCNVELGKRLGLDVNMFGGGHVAFNVDPELFAAEFRTALDARM</sequence>
<dbReference type="InterPro" id="IPR050471">
    <property type="entry name" value="AB_hydrolase"/>
</dbReference>
<evidence type="ECO:0000313" key="3">
    <source>
        <dbReference type="Proteomes" id="UP001152607"/>
    </source>
</evidence>
<gene>
    <name evidence="2" type="ORF">PDIGIT_LOCUS7404</name>
</gene>
<comment type="caution">
    <text evidence="2">The sequence shown here is derived from an EMBL/GenBank/DDBJ whole genome shotgun (WGS) entry which is preliminary data.</text>
</comment>
<feature type="domain" description="AB hydrolase-1" evidence="1">
    <location>
        <begin position="25"/>
        <end position="176"/>
    </location>
</feature>
<accession>A0A9W4UG24</accession>
<reference evidence="2" key="1">
    <citation type="submission" date="2023-01" db="EMBL/GenBank/DDBJ databases">
        <authorList>
            <person name="Van Ghelder C."/>
            <person name="Rancurel C."/>
        </authorList>
    </citation>
    <scope>NUCLEOTIDE SEQUENCE</scope>
    <source>
        <strain evidence="2">CNCM I-4278</strain>
    </source>
</reference>
<protein>
    <recommendedName>
        <fullName evidence="1">AB hydrolase-1 domain-containing protein</fullName>
    </recommendedName>
</protein>
<dbReference type="AlphaFoldDB" id="A0A9W4UG24"/>
<dbReference type="GO" id="GO:0046503">
    <property type="term" value="P:glycerolipid catabolic process"/>
    <property type="evidence" value="ECO:0007669"/>
    <property type="project" value="TreeGrafter"/>
</dbReference>
<name>A0A9W4UG24_9PLEO</name>
<evidence type="ECO:0000313" key="2">
    <source>
        <dbReference type="EMBL" id="CAI6334347.1"/>
    </source>
</evidence>
<dbReference type="InterPro" id="IPR029058">
    <property type="entry name" value="AB_hydrolase_fold"/>
</dbReference>
<dbReference type="Gene3D" id="3.40.50.1820">
    <property type="entry name" value="alpha/beta hydrolase"/>
    <property type="match status" value="1"/>
</dbReference>
<dbReference type="PANTHER" id="PTHR43433">
    <property type="entry name" value="HYDROLASE, ALPHA/BETA FOLD FAMILY PROTEIN"/>
    <property type="match status" value="1"/>
</dbReference>
<proteinExistence type="predicted"/>
<organism evidence="2 3">
    <name type="scientific">Periconia digitata</name>
    <dbReference type="NCBI Taxonomy" id="1303443"/>
    <lineage>
        <taxon>Eukaryota</taxon>
        <taxon>Fungi</taxon>
        <taxon>Dikarya</taxon>
        <taxon>Ascomycota</taxon>
        <taxon>Pezizomycotina</taxon>
        <taxon>Dothideomycetes</taxon>
        <taxon>Pleosporomycetidae</taxon>
        <taxon>Pleosporales</taxon>
        <taxon>Massarineae</taxon>
        <taxon>Periconiaceae</taxon>
        <taxon>Periconia</taxon>
    </lineage>
</organism>
<dbReference type="Pfam" id="PF00561">
    <property type="entry name" value="Abhydrolase_1"/>
    <property type="match status" value="1"/>
</dbReference>
<dbReference type="Proteomes" id="UP001152607">
    <property type="component" value="Unassembled WGS sequence"/>
</dbReference>